<keyword evidence="1" id="KW-1133">Transmembrane helix</keyword>
<reference evidence="3" key="1">
    <citation type="journal article" date="2019" name="Int. J. Syst. Evol. Microbiol.">
        <title>The Global Catalogue of Microorganisms (GCM) 10K type strain sequencing project: providing services to taxonomists for standard genome sequencing and annotation.</title>
        <authorList>
            <consortium name="The Broad Institute Genomics Platform"/>
            <consortium name="The Broad Institute Genome Sequencing Center for Infectious Disease"/>
            <person name="Wu L."/>
            <person name="Ma J."/>
        </authorList>
    </citation>
    <scope>NUCLEOTIDE SEQUENCE [LARGE SCALE GENOMIC DNA]</scope>
    <source>
        <strain evidence="3">JCM 12774</strain>
    </source>
</reference>
<accession>A0ABP3I5J9</accession>
<comment type="caution">
    <text evidence="2">The sequence shown here is derived from an EMBL/GenBank/DDBJ whole genome shotgun (WGS) entry which is preliminary data.</text>
</comment>
<dbReference type="Proteomes" id="UP001500340">
    <property type="component" value="Unassembled WGS sequence"/>
</dbReference>
<sequence>MNKIGITFGVTIILFVYGGSNLYIGRKFFQWLKLLFPSISGTIFALIYGFLALSLIMGVLPLPTVLKGTMGWIGSYWMGIFICSF</sequence>
<name>A0ABP3I5J9_9BACL</name>
<keyword evidence="3" id="KW-1185">Reference proteome</keyword>
<protein>
    <recommendedName>
        <fullName evidence="4">EamA domain-containing protein</fullName>
    </recommendedName>
</protein>
<evidence type="ECO:0008006" key="4">
    <source>
        <dbReference type="Google" id="ProtNLM"/>
    </source>
</evidence>
<keyword evidence="1" id="KW-0472">Membrane</keyword>
<evidence type="ECO:0000313" key="2">
    <source>
        <dbReference type="EMBL" id="GAA0390990.1"/>
    </source>
</evidence>
<feature type="transmembrane region" description="Helical" evidence="1">
    <location>
        <begin position="6"/>
        <end position="24"/>
    </location>
</feature>
<proteinExistence type="predicted"/>
<dbReference type="RefSeq" id="WP_343861011.1">
    <property type="nucleotide sequence ID" value="NZ_BAAACX010000009.1"/>
</dbReference>
<evidence type="ECO:0000256" key="1">
    <source>
        <dbReference type="SAM" id="Phobius"/>
    </source>
</evidence>
<gene>
    <name evidence="2" type="ORF">GCM10008933_22400</name>
</gene>
<evidence type="ECO:0000313" key="3">
    <source>
        <dbReference type="Proteomes" id="UP001500340"/>
    </source>
</evidence>
<keyword evidence="1" id="KW-0812">Transmembrane</keyword>
<feature type="transmembrane region" description="Helical" evidence="1">
    <location>
        <begin position="36"/>
        <end position="59"/>
    </location>
</feature>
<dbReference type="EMBL" id="BAAACX010000009">
    <property type="protein sequence ID" value="GAA0390990.1"/>
    <property type="molecule type" value="Genomic_DNA"/>
</dbReference>
<organism evidence="2 3">
    <name type="scientific">Paenibacillus motobuensis</name>
    <dbReference type="NCBI Taxonomy" id="295324"/>
    <lineage>
        <taxon>Bacteria</taxon>
        <taxon>Bacillati</taxon>
        <taxon>Bacillota</taxon>
        <taxon>Bacilli</taxon>
        <taxon>Bacillales</taxon>
        <taxon>Paenibacillaceae</taxon>
        <taxon>Paenibacillus</taxon>
    </lineage>
</organism>